<gene>
    <name evidence="4" type="ORF">EXN66_Car016066</name>
</gene>
<evidence type="ECO:0000256" key="2">
    <source>
        <dbReference type="ARBA" id="ARBA00022540"/>
    </source>
</evidence>
<dbReference type="Gene3D" id="1.10.246.60">
    <property type="entry name" value="Eukaryotic translation initiation factor 3 like domains"/>
    <property type="match status" value="1"/>
</dbReference>
<protein>
    <submittedName>
        <fullName evidence="4">Eukaryotic translation initiation factor 3 subunit J-B</fullName>
    </submittedName>
</protein>
<name>A0A6G1QD96_CHAAH</name>
<organism evidence="4 5">
    <name type="scientific">Channa argus</name>
    <name type="common">Northern snakehead</name>
    <name type="synonym">Ophicephalus argus</name>
    <dbReference type="NCBI Taxonomy" id="215402"/>
    <lineage>
        <taxon>Eukaryota</taxon>
        <taxon>Metazoa</taxon>
        <taxon>Chordata</taxon>
        <taxon>Craniata</taxon>
        <taxon>Vertebrata</taxon>
        <taxon>Euteleostomi</taxon>
        <taxon>Actinopterygii</taxon>
        <taxon>Neopterygii</taxon>
        <taxon>Teleostei</taxon>
        <taxon>Neoteleostei</taxon>
        <taxon>Acanthomorphata</taxon>
        <taxon>Anabantaria</taxon>
        <taxon>Anabantiformes</taxon>
        <taxon>Channoidei</taxon>
        <taxon>Channidae</taxon>
        <taxon>Channa</taxon>
    </lineage>
</organism>
<sequence length="89" mass="10414">MCPSSIKEFEKLLKEKISQFEKSVHYSSFLDLLFRELCISLEMNVLKKINNSLSALLTEKQKTKKKEALQKCFQRQMRFSLVTTDGKAH</sequence>
<dbReference type="EMBL" id="CM015726">
    <property type="protein sequence ID" value="KAF3700379.1"/>
    <property type="molecule type" value="Genomic_DNA"/>
</dbReference>
<accession>A0A6G1QD96</accession>
<dbReference type="InterPro" id="IPR023194">
    <property type="entry name" value="eIF3-like_dom_sf"/>
</dbReference>
<dbReference type="PANTHER" id="PTHR21681">
    <property type="entry name" value="EUKARYOTIC TRANSLATION INITIATION FACTOR 3 SUBUNIT J"/>
    <property type="match status" value="1"/>
</dbReference>
<proteinExistence type="predicted"/>
<dbReference type="Pfam" id="PF08597">
    <property type="entry name" value="eIF3_subunit"/>
    <property type="match status" value="1"/>
</dbReference>
<dbReference type="GO" id="GO:0005852">
    <property type="term" value="C:eukaryotic translation initiation factor 3 complex"/>
    <property type="evidence" value="ECO:0007669"/>
    <property type="project" value="InterPro"/>
</dbReference>
<keyword evidence="2 4" id="KW-0396">Initiation factor</keyword>
<reference evidence="4 5" key="1">
    <citation type="submission" date="2019-02" db="EMBL/GenBank/DDBJ databases">
        <title>Opniocepnalus argus genome.</title>
        <authorList>
            <person name="Zhou C."/>
            <person name="Xiao S."/>
        </authorList>
    </citation>
    <scope>NUCLEOTIDE SEQUENCE [LARGE SCALE GENOMIC DNA]</scope>
    <source>
        <strain evidence="4">OARG1902GOOAL</strain>
        <tissue evidence="4">Muscle</tissue>
    </source>
</reference>
<evidence type="ECO:0000313" key="5">
    <source>
        <dbReference type="Proteomes" id="UP000503349"/>
    </source>
</evidence>
<dbReference type="Proteomes" id="UP000503349">
    <property type="component" value="Chromosome 15"/>
</dbReference>
<dbReference type="AlphaFoldDB" id="A0A6G1QD96"/>
<keyword evidence="3" id="KW-0648">Protein biosynthesis</keyword>
<dbReference type="PANTHER" id="PTHR21681:SF0">
    <property type="entry name" value="EUKARYOTIC TRANSLATION INITIATION FACTOR 3 SUBUNIT J"/>
    <property type="match status" value="1"/>
</dbReference>
<keyword evidence="1" id="KW-0963">Cytoplasm</keyword>
<dbReference type="GO" id="GO:0003743">
    <property type="term" value="F:translation initiation factor activity"/>
    <property type="evidence" value="ECO:0007669"/>
    <property type="project" value="UniProtKB-KW"/>
</dbReference>
<reference evidence="5" key="2">
    <citation type="submission" date="2019-02" db="EMBL/GenBank/DDBJ databases">
        <title>Opniocepnalus argus Var Kimnra genome.</title>
        <authorList>
            <person name="Zhou C."/>
            <person name="Xiao S."/>
        </authorList>
    </citation>
    <scope>NUCLEOTIDE SEQUENCE [LARGE SCALE GENOMIC DNA]</scope>
</reference>
<keyword evidence="5" id="KW-1185">Reference proteome</keyword>
<evidence type="ECO:0000256" key="1">
    <source>
        <dbReference type="ARBA" id="ARBA00022490"/>
    </source>
</evidence>
<evidence type="ECO:0000313" key="4">
    <source>
        <dbReference type="EMBL" id="KAF3700379.1"/>
    </source>
</evidence>
<dbReference type="InterPro" id="IPR013906">
    <property type="entry name" value="eIF3j"/>
</dbReference>
<evidence type="ECO:0000256" key="3">
    <source>
        <dbReference type="ARBA" id="ARBA00022917"/>
    </source>
</evidence>